<evidence type="ECO:0000313" key="2">
    <source>
        <dbReference type="EMBL" id="MBB5781711.1"/>
    </source>
</evidence>
<keyword evidence="3" id="KW-1185">Reference proteome</keyword>
<comment type="caution">
    <text evidence="2">The sequence shown here is derived from an EMBL/GenBank/DDBJ whole genome shotgun (WGS) entry which is preliminary data.</text>
</comment>
<evidence type="ECO:0000313" key="3">
    <source>
        <dbReference type="Proteomes" id="UP000579153"/>
    </source>
</evidence>
<protein>
    <submittedName>
        <fullName evidence="2">Uncharacterized protein</fullName>
    </submittedName>
</protein>
<dbReference type="EMBL" id="JACHMB010000001">
    <property type="protein sequence ID" value="MBB5781711.1"/>
    <property type="molecule type" value="Genomic_DNA"/>
</dbReference>
<dbReference type="AlphaFoldDB" id="A0A7W9GDH9"/>
<proteinExistence type="predicted"/>
<feature type="region of interest" description="Disordered" evidence="1">
    <location>
        <begin position="1"/>
        <end position="57"/>
    </location>
</feature>
<reference evidence="2 3" key="1">
    <citation type="submission" date="2020-08" db="EMBL/GenBank/DDBJ databases">
        <title>Sequencing the genomes of 1000 actinobacteria strains.</title>
        <authorList>
            <person name="Klenk H.-P."/>
        </authorList>
    </citation>
    <scope>NUCLEOTIDE SEQUENCE [LARGE SCALE GENOMIC DNA]</scope>
    <source>
        <strain evidence="2 3">DSM 45507</strain>
    </source>
</reference>
<feature type="compositionally biased region" description="Low complexity" evidence="1">
    <location>
        <begin position="39"/>
        <end position="50"/>
    </location>
</feature>
<evidence type="ECO:0000256" key="1">
    <source>
        <dbReference type="SAM" id="MobiDB-lite"/>
    </source>
</evidence>
<organism evidence="2 3">
    <name type="scientific">Nonomuraea jabiensis</name>
    <dbReference type="NCBI Taxonomy" id="882448"/>
    <lineage>
        <taxon>Bacteria</taxon>
        <taxon>Bacillati</taxon>
        <taxon>Actinomycetota</taxon>
        <taxon>Actinomycetes</taxon>
        <taxon>Streptosporangiales</taxon>
        <taxon>Streptosporangiaceae</taxon>
        <taxon>Nonomuraea</taxon>
    </lineage>
</organism>
<dbReference type="RefSeq" id="WP_246555241.1">
    <property type="nucleotide sequence ID" value="NZ_JACHMB010000001.1"/>
</dbReference>
<dbReference type="Proteomes" id="UP000579153">
    <property type="component" value="Unassembled WGS sequence"/>
</dbReference>
<sequence>MVERPTLYSVARSARDNAPASAQVPEVGLELGDHGEGLQEQPPERVVPVVDGCAQSE</sequence>
<accession>A0A7W9GDH9</accession>
<name>A0A7W9GDH9_9ACTN</name>
<gene>
    <name evidence="2" type="ORF">HD596_008467</name>
</gene>